<accession>A0A1A7R208</accession>
<dbReference type="EMBL" id="QLLQ01000005">
    <property type="protein sequence ID" value="RAJ24820.1"/>
    <property type="molecule type" value="Genomic_DNA"/>
</dbReference>
<dbReference type="InterPro" id="IPR013783">
    <property type="entry name" value="Ig-like_fold"/>
</dbReference>
<dbReference type="RefSeq" id="WP_066432161.1">
    <property type="nucleotide sequence ID" value="NZ_LZRN01000008.1"/>
</dbReference>
<dbReference type="Pfam" id="PF05345">
    <property type="entry name" value="He_PIG"/>
    <property type="match status" value="1"/>
</dbReference>
<dbReference type="STRING" id="49280.A9996_05845"/>
<dbReference type="Proteomes" id="UP000248987">
    <property type="component" value="Unassembled WGS sequence"/>
</dbReference>
<organism evidence="1 2">
    <name type="scientific">Gelidibacter algens</name>
    <dbReference type="NCBI Taxonomy" id="49280"/>
    <lineage>
        <taxon>Bacteria</taxon>
        <taxon>Pseudomonadati</taxon>
        <taxon>Bacteroidota</taxon>
        <taxon>Flavobacteriia</taxon>
        <taxon>Flavobacteriales</taxon>
        <taxon>Flavobacteriaceae</taxon>
        <taxon>Gelidibacter</taxon>
    </lineage>
</organism>
<evidence type="ECO:0000313" key="1">
    <source>
        <dbReference type="EMBL" id="RAJ24820.1"/>
    </source>
</evidence>
<gene>
    <name evidence="1" type="ORF">LX77_01818</name>
</gene>
<protein>
    <submittedName>
        <fullName evidence="1">Putative Ig domain-containing protein</fullName>
    </submittedName>
</protein>
<dbReference type="Gene3D" id="2.60.40.10">
    <property type="entry name" value="Immunoglobulins"/>
    <property type="match status" value="1"/>
</dbReference>
<sequence>MKNLLFVLAFVLCLSCENILECIINRSPEIPDTAFVVGNVDSYYYQELTSEIKNEPRDEAYGYSYRISGNLPDGLEMYANNRTLSIEGTPKTSGTFTFTIHLYVDPPEYYDEDSGEYEDALCSRSTSKKFSIIIN</sequence>
<evidence type="ECO:0000313" key="2">
    <source>
        <dbReference type="Proteomes" id="UP000248987"/>
    </source>
</evidence>
<reference evidence="1 2" key="1">
    <citation type="submission" date="2018-06" db="EMBL/GenBank/DDBJ databases">
        <title>Genomic Encyclopedia of Archaeal and Bacterial Type Strains, Phase II (KMG-II): from individual species to whole genera.</title>
        <authorList>
            <person name="Goeker M."/>
        </authorList>
    </citation>
    <scope>NUCLEOTIDE SEQUENCE [LARGE SCALE GENOMIC DNA]</scope>
    <source>
        <strain evidence="1 2">DSM 12408</strain>
    </source>
</reference>
<proteinExistence type="predicted"/>
<keyword evidence="2" id="KW-1185">Reference proteome</keyword>
<comment type="caution">
    <text evidence="1">The sequence shown here is derived from an EMBL/GenBank/DDBJ whole genome shotgun (WGS) entry which is preliminary data.</text>
</comment>
<dbReference type="AlphaFoldDB" id="A0A1A7R208"/>
<name>A0A1A7R208_9FLAO</name>
<dbReference type="OrthoDB" id="1435237at2"/>